<dbReference type="WBParaSite" id="NBR_0000385401-mRNA-1">
    <property type="protein sequence ID" value="NBR_0000385401-mRNA-1"/>
    <property type="gene ID" value="NBR_0000385401"/>
</dbReference>
<dbReference type="Pfam" id="PF06464">
    <property type="entry name" value="DMAP_binding"/>
    <property type="match status" value="1"/>
</dbReference>
<accession>A0A0N4XMV2</accession>
<feature type="domain" description="DMAP1-binding" evidence="1">
    <location>
        <begin position="5"/>
        <end position="115"/>
    </location>
</feature>
<gene>
    <name evidence="2" type="ORF">NBR_LOCUS3855</name>
</gene>
<dbReference type="SMART" id="SM01137">
    <property type="entry name" value="DMAP_binding"/>
    <property type="match status" value="1"/>
</dbReference>
<evidence type="ECO:0000313" key="4">
    <source>
        <dbReference type="WBParaSite" id="NBR_0000385401-mRNA-1"/>
    </source>
</evidence>
<dbReference type="PROSITE" id="PS51912">
    <property type="entry name" value="DMAP1_BIND"/>
    <property type="match status" value="1"/>
</dbReference>
<evidence type="ECO:0000313" key="3">
    <source>
        <dbReference type="Proteomes" id="UP000271162"/>
    </source>
</evidence>
<dbReference type="EMBL" id="UYSL01006312">
    <property type="protein sequence ID" value="VDL67444.1"/>
    <property type="molecule type" value="Genomic_DNA"/>
</dbReference>
<keyword evidence="3" id="KW-1185">Reference proteome</keyword>
<reference evidence="2 3" key="2">
    <citation type="submission" date="2018-11" db="EMBL/GenBank/DDBJ databases">
        <authorList>
            <consortium name="Pathogen Informatics"/>
        </authorList>
    </citation>
    <scope>NUCLEOTIDE SEQUENCE [LARGE SCALE GENOMIC DNA]</scope>
</reference>
<evidence type="ECO:0000313" key="2">
    <source>
        <dbReference type="EMBL" id="VDL67444.1"/>
    </source>
</evidence>
<dbReference type="Proteomes" id="UP000271162">
    <property type="component" value="Unassembled WGS sequence"/>
</dbReference>
<dbReference type="STRING" id="27835.A0A0N4XMV2"/>
<dbReference type="AlphaFoldDB" id="A0A0N4XMV2"/>
<protein>
    <submittedName>
        <fullName evidence="4">DMAP-interaction domain-containing protein</fullName>
    </submittedName>
</protein>
<proteinExistence type="predicted"/>
<name>A0A0N4XMV2_NIPBR</name>
<evidence type="ECO:0000259" key="1">
    <source>
        <dbReference type="PROSITE" id="PS51912"/>
    </source>
</evidence>
<dbReference type="InterPro" id="IPR010506">
    <property type="entry name" value="DMAP1-bd"/>
</dbReference>
<reference evidence="4" key="1">
    <citation type="submission" date="2017-02" db="UniProtKB">
        <authorList>
            <consortium name="WormBaseParasite"/>
        </authorList>
    </citation>
    <scope>IDENTIFICATION</scope>
</reference>
<organism evidence="4">
    <name type="scientific">Nippostrongylus brasiliensis</name>
    <name type="common">Rat hookworm</name>
    <dbReference type="NCBI Taxonomy" id="27835"/>
    <lineage>
        <taxon>Eukaryota</taxon>
        <taxon>Metazoa</taxon>
        <taxon>Ecdysozoa</taxon>
        <taxon>Nematoda</taxon>
        <taxon>Chromadorea</taxon>
        <taxon>Rhabditida</taxon>
        <taxon>Rhabditina</taxon>
        <taxon>Rhabditomorpha</taxon>
        <taxon>Strongyloidea</taxon>
        <taxon>Heligmosomidae</taxon>
        <taxon>Nippostrongylus</taxon>
    </lineage>
</organism>
<sequence length="115" mass="12975">MLEQDLSYLPDDVREQLAILELELSEGDITQKGYEKKRGLILAKYNKGCTAAAFTLGFVQGRPFIHPGTFPDVLANQKPVLVHELIVNTNAGSHEMNLDSTLELHTYFKDNERRS</sequence>